<proteinExistence type="predicted"/>
<dbReference type="InterPro" id="IPR011990">
    <property type="entry name" value="TPR-like_helical_dom_sf"/>
</dbReference>
<evidence type="ECO:0008006" key="3">
    <source>
        <dbReference type="Google" id="ProtNLM"/>
    </source>
</evidence>
<sequence>MDNTIAMNNVGCCYYRGIEVEKDGHKAFEYLQKSVKMGDADAIDKTSDQIGEKNFEVFYEGIDEMYENLVNI</sequence>
<dbReference type="SUPFAM" id="SSF81901">
    <property type="entry name" value="HCP-like"/>
    <property type="match status" value="1"/>
</dbReference>
<dbReference type="Gene3D" id="1.25.40.10">
    <property type="entry name" value="Tetratricopeptide repeat domain"/>
    <property type="match status" value="1"/>
</dbReference>
<reference evidence="1 2" key="1">
    <citation type="submission" date="2018-06" db="EMBL/GenBank/DDBJ databases">
        <title>Comparative genomics reveals the genomic features of Rhizophagus irregularis, R. cerebriforme, R. diaphanum and Gigaspora rosea, and their symbiotic lifestyle signature.</title>
        <authorList>
            <person name="Morin E."/>
            <person name="San Clemente H."/>
            <person name="Chen E.C.H."/>
            <person name="De La Providencia I."/>
            <person name="Hainaut M."/>
            <person name="Kuo A."/>
            <person name="Kohler A."/>
            <person name="Murat C."/>
            <person name="Tang N."/>
            <person name="Roy S."/>
            <person name="Loubradou J."/>
            <person name="Henrissat B."/>
            <person name="Grigoriev I.V."/>
            <person name="Corradi N."/>
            <person name="Roux C."/>
            <person name="Martin F.M."/>
        </authorList>
    </citation>
    <scope>NUCLEOTIDE SEQUENCE [LARGE SCALE GENOMIC DNA]</scope>
    <source>
        <strain evidence="1 2">DAOM 194757</strain>
    </source>
</reference>
<dbReference type="Pfam" id="PF08238">
    <property type="entry name" value="Sel1"/>
    <property type="match status" value="1"/>
</dbReference>
<keyword evidence="2" id="KW-1185">Reference proteome</keyword>
<dbReference type="EMBL" id="QKWP01000621">
    <property type="protein sequence ID" value="RIB17232.1"/>
    <property type="molecule type" value="Genomic_DNA"/>
</dbReference>
<evidence type="ECO:0000313" key="1">
    <source>
        <dbReference type="EMBL" id="RIB17232.1"/>
    </source>
</evidence>
<comment type="caution">
    <text evidence="1">The sequence shown here is derived from an EMBL/GenBank/DDBJ whole genome shotgun (WGS) entry which is preliminary data.</text>
</comment>
<accession>A0A397V5B5</accession>
<evidence type="ECO:0000313" key="2">
    <source>
        <dbReference type="Proteomes" id="UP000266673"/>
    </source>
</evidence>
<dbReference type="SMART" id="SM00671">
    <property type="entry name" value="SEL1"/>
    <property type="match status" value="1"/>
</dbReference>
<dbReference type="OrthoDB" id="2384430at2759"/>
<dbReference type="InterPro" id="IPR006597">
    <property type="entry name" value="Sel1-like"/>
</dbReference>
<name>A0A397V5B5_9GLOM</name>
<dbReference type="Proteomes" id="UP000266673">
    <property type="component" value="Unassembled WGS sequence"/>
</dbReference>
<dbReference type="AlphaFoldDB" id="A0A397V5B5"/>
<protein>
    <recommendedName>
        <fullName evidence="3">Sel1 repeat protein</fullName>
    </recommendedName>
</protein>
<organism evidence="1 2">
    <name type="scientific">Gigaspora rosea</name>
    <dbReference type="NCBI Taxonomy" id="44941"/>
    <lineage>
        <taxon>Eukaryota</taxon>
        <taxon>Fungi</taxon>
        <taxon>Fungi incertae sedis</taxon>
        <taxon>Mucoromycota</taxon>
        <taxon>Glomeromycotina</taxon>
        <taxon>Glomeromycetes</taxon>
        <taxon>Diversisporales</taxon>
        <taxon>Gigasporaceae</taxon>
        <taxon>Gigaspora</taxon>
    </lineage>
</organism>
<gene>
    <name evidence="1" type="ORF">C2G38_2187860</name>
</gene>